<keyword evidence="2" id="KW-1185">Reference proteome</keyword>
<comment type="caution">
    <text evidence="1">The sequence shown here is derived from an EMBL/GenBank/DDBJ whole genome shotgun (WGS) entry which is preliminary data.</text>
</comment>
<name>A0ABV5ZNK8_9PSEU</name>
<dbReference type="Pfam" id="PF05960">
    <property type="entry name" value="DUF885"/>
    <property type="match status" value="1"/>
</dbReference>
<evidence type="ECO:0000313" key="1">
    <source>
        <dbReference type="EMBL" id="MFB9902484.1"/>
    </source>
</evidence>
<reference evidence="1 2" key="1">
    <citation type="submission" date="2024-09" db="EMBL/GenBank/DDBJ databases">
        <authorList>
            <person name="Sun Q."/>
            <person name="Mori K."/>
        </authorList>
    </citation>
    <scope>NUCLEOTIDE SEQUENCE [LARGE SCALE GENOMIC DNA]</scope>
    <source>
        <strain evidence="1 2">TBRC 7907</strain>
    </source>
</reference>
<evidence type="ECO:0000313" key="2">
    <source>
        <dbReference type="Proteomes" id="UP001589693"/>
    </source>
</evidence>
<dbReference type="InterPro" id="IPR010281">
    <property type="entry name" value="DUF885"/>
</dbReference>
<dbReference type="RefSeq" id="WP_377849568.1">
    <property type="nucleotide sequence ID" value="NZ_JBHLZU010000002.1"/>
</dbReference>
<organism evidence="1 2">
    <name type="scientific">Allokutzneria oryzae</name>
    <dbReference type="NCBI Taxonomy" id="1378989"/>
    <lineage>
        <taxon>Bacteria</taxon>
        <taxon>Bacillati</taxon>
        <taxon>Actinomycetota</taxon>
        <taxon>Actinomycetes</taxon>
        <taxon>Pseudonocardiales</taxon>
        <taxon>Pseudonocardiaceae</taxon>
        <taxon>Allokutzneria</taxon>
    </lineage>
</organism>
<protein>
    <submittedName>
        <fullName evidence="1">DUF885 domain-containing protein</fullName>
    </submittedName>
</protein>
<dbReference type="EMBL" id="JBHLZU010000002">
    <property type="protein sequence ID" value="MFB9902484.1"/>
    <property type="molecule type" value="Genomic_DNA"/>
</dbReference>
<dbReference type="PANTHER" id="PTHR33361:SF2">
    <property type="entry name" value="DUF885 DOMAIN-CONTAINING PROTEIN"/>
    <property type="match status" value="1"/>
</dbReference>
<sequence>MSASRSAPAPASGSSVIHEISDAFVNDYAVLDPSTATYLGVPGQDENLTDYSPEGHQARAELAARALREIGAAEPATDGERLAKAVFQERVGLDVERHEAGLTTASLNVISSPVQDLRQVFDLMASDTADDWAVISTRLAKAPQALDGLRASLLHSADKGHVSAIRQVSGVAEQCETWAGLRGGTSFFATMVAAADKVDGVSDALRTDLRTGADAAARAYGEFARFLREELAPRAPKRDAVGEDHYRLESRYFTGAKLDLHEAYEWGWAEFSRIEAEMKQVANRIRPGSTLAEAAAALDADPRYRVHGQDALAAWMQQLSDRALAEVRDVHFDIPDPLMRLECKIAPPGGGVGAYYTGPTDDFSRPGRMWWSVPADREEFSTWREVSTVYHEGVPGHHLQIATAVHQAAELNRFQRLMCWVSGYGEGWALYSERLMRELGYLDDDGDLLGMLDAHLFRAARVVVDIGMHLELEIPKGTGFHEGERWTPDLGLEFMLTRTITDPTHVRDEIDRYLGWPGQAPSYKLGERLWLAAREEAKARQGADFDLKSFHTKALRAGAMGLDLLREQMIG</sequence>
<dbReference type="PANTHER" id="PTHR33361">
    <property type="entry name" value="GLR0591 PROTEIN"/>
    <property type="match status" value="1"/>
</dbReference>
<gene>
    <name evidence="1" type="ORF">ACFFQA_00900</name>
</gene>
<proteinExistence type="predicted"/>
<dbReference type="Proteomes" id="UP001589693">
    <property type="component" value="Unassembled WGS sequence"/>
</dbReference>
<accession>A0ABV5ZNK8</accession>